<keyword evidence="3" id="KW-1003">Cell membrane</keyword>
<accession>A0AAD3NT89</accession>
<dbReference type="Proteomes" id="UP001234787">
    <property type="component" value="Unassembled WGS sequence"/>
</dbReference>
<evidence type="ECO:0000313" key="14">
    <source>
        <dbReference type="Proteomes" id="UP001234787"/>
    </source>
</evidence>
<evidence type="ECO:0000256" key="11">
    <source>
        <dbReference type="SAM" id="MobiDB-lite"/>
    </source>
</evidence>
<dbReference type="Pfam" id="PF07562">
    <property type="entry name" value="NCD3G"/>
    <property type="match status" value="1"/>
</dbReference>
<reference evidence="13" key="1">
    <citation type="submission" date="2022-12" db="EMBL/GenBank/DDBJ databases">
        <title>Chromosome-Level Genome Assembly of Japanese Cedar (Cryptomeriajaponica D. Don).</title>
        <authorList>
            <person name="Fujino T."/>
            <person name="Yamaguchi K."/>
            <person name="Yokoyama T."/>
            <person name="Hamanaka T."/>
            <person name="Harazono Y."/>
            <person name="Kamada H."/>
            <person name="Kobayashi W."/>
            <person name="Ujino-Ihara T."/>
            <person name="Uchiyama K."/>
            <person name="Matsumoto A."/>
            <person name="Izuno A."/>
            <person name="Tsumura Y."/>
            <person name="Toyoda A."/>
            <person name="Shigenobu S."/>
            <person name="Moriguchi Y."/>
            <person name="Ueno S."/>
            <person name="Kasahara M."/>
        </authorList>
    </citation>
    <scope>NUCLEOTIDE SEQUENCE</scope>
</reference>
<organism evidence="13 14">
    <name type="scientific">Cryptomeria japonica</name>
    <name type="common">Japanese cedar</name>
    <name type="synonym">Cupressus japonica</name>
    <dbReference type="NCBI Taxonomy" id="3369"/>
    <lineage>
        <taxon>Eukaryota</taxon>
        <taxon>Viridiplantae</taxon>
        <taxon>Streptophyta</taxon>
        <taxon>Embryophyta</taxon>
        <taxon>Tracheophyta</taxon>
        <taxon>Spermatophyta</taxon>
        <taxon>Pinopsida</taxon>
        <taxon>Pinidae</taxon>
        <taxon>Conifers II</taxon>
        <taxon>Cupressales</taxon>
        <taxon>Cupressaceae</taxon>
        <taxon>Cryptomeria</taxon>
    </lineage>
</organism>
<evidence type="ECO:0000256" key="5">
    <source>
        <dbReference type="ARBA" id="ARBA00022989"/>
    </source>
</evidence>
<proteinExistence type="inferred from homology"/>
<keyword evidence="14" id="KW-1185">Reference proteome</keyword>
<keyword evidence="10" id="KW-0807">Transducer</keyword>
<dbReference type="InterPro" id="IPR050726">
    <property type="entry name" value="mGluR"/>
</dbReference>
<dbReference type="InterPro" id="IPR011500">
    <property type="entry name" value="GPCR_3_9-Cys_dom"/>
</dbReference>
<evidence type="ECO:0000256" key="8">
    <source>
        <dbReference type="ARBA" id="ARBA00023170"/>
    </source>
</evidence>
<evidence type="ECO:0000256" key="3">
    <source>
        <dbReference type="ARBA" id="ARBA00022475"/>
    </source>
</evidence>
<keyword evidence="8" id="KW-0675">Receptor</keyword>
<protein>
    <recommendedName>
        <fullName evidence="12">GPCR family 3 nine cysteines domain-containing protein</fullName>
    </recommendedName>
</protein>
<comment type="similarity">
    <text evidence="2">Belongs to the G-protein coupled receptor 3 family.</text>
</comment>
<keyword evidence="5" id="KW-1133">Transmembrane helix</keyword>
<evidence type="ECO:0000256" key="7">
    <source>
        <dbReference type="ARBA" id="ARBA00023136"/>
    </source>
</evidence>
<evidence type="ECO:0000259" key="12">
    <source>
        <dbReference type="Pfam" id="PF07562"/>
    </source>
</evidence>
<keyword evidence="6" id="KW-0297">G-protein coupled receptor</keyword>
<feature type="region of interest" description="Disordered" evidence="11">
    <location>
        <begin position="179"/>
        <end position="198"/>
    </location>
</feature>
<evidence type="ECO:0000256" key="4">
    <source>
        <dbReference type="ARBA" id="ARBA00022692"/>
    </source>
</evidence>
<dbReference type="InterPro" id="IPR038550">
    <property type="entry name" value="GPCR_3_9-Cys_sf"/>
</dbReference>
<dbReference type="Gene3D" id="2.10.50.30">
    <property type="entry name" value="GPCR, family 3, nine cysteines domain"/>
    <property type="match status" value="1"/>
</dbReference>
<keyword evidence="7" id="KW-0472">Membrane</keyword>
<dbReference type="GO" id="GO:0004930">
    <property type="term" value="F:G protein-coupled receptor activity"/>
    <property type="evidence" value="ECO:0007669"/>
    <property type="project" value="UniProtKB-KW"/>
</dbReference>
<comment type="caution">
    <text evidence="13">The sequence shown here is derived from an EMBL/GenBank/DDBJ whole genome shotgun (WGS) entry which is preliminary data.</text>
</comment>
<name>A0AAD3NT89_CRYJA</name>
<evidence type="ECO:0000256" key="10">
    <source>
        <dbReference type="ARBA" id="ARBA00023224"/>
    </source>
</evidence>
<evidence type="ECO:0000313" key="13">
    <source>
        <dbReference type="EMBL" id="GLJ59011.1"/>
    </source>
</evidence>
<comment type="subcellular location">
    <subcellularLocation>
        <location evidence="1">Cell membrane</location>
        <topology evidence="1">Multi-pass membrane protein</topology>
    </subcellularLocation>
</comment>
<dbReference type="GO" id="GO:0005886">
    <property type="term" value="C:plasma membrane"/>
    <property type="evidence" value="ECO:0007669"/>
    <property type="project" value="UniProtKB-SubCell"/>
</dbReference>
<evidence type="ECO:0000256" key="1">
    <source>
        <dbReference type="ARBA" id="ARBA00004651"/>
    </source>
</evidence>
<dbReference type="AlphaFoldDB" id="A0AAD3NT89"/>
<evidence type="ECO:0000256" key="6">
    <source>
        <dbReference type="ARBA" id="ARBA00023040"/>
    </source>
</evidence>
<gene>
    <name evidence="13" type="ORF">SUGI_1488380</name>
</gene>
<keyword evidence="9" id="KW-0325">Glycoprotein</keyword>
<dbReference type="FunFam" id="2.10.50.30:FF:000001">
    <property type="entry name" value="metabotropic glutamate receptor 1"/>
    <property type="match status" value="1"/>
</dbReference>
<sequence length="423" mass="47595">MAFVQKSIITMALGLDSMQRTICPPGRTGLCPRNAARQRFNPFTAPDERQLLVPRRGGFYFDEQGDPPGKYEILNFQRRRPPVQSPTSDSAQAEILLNQDHRRHGATLEDTTPPSSPANGDLLLNLPAAGSISAAEQSLLEKRRLNPLYDSYSTLKVFRPHENAGHTFARARRARRVLARPVQQQQQQQQAHPPASGYSSASGYEYVHVGSWKSSDGLSFFDHIRWPATMGDLEDSGQIAAGDYLNHQAASSEQAVAALTPKSVCSLPCAKGHAKKIQSDSVKCCWVCVPCRPNEYLFNEFKCKACEKGWWPNAVQTGKSSSKCFKWRLVSGTATGCKLEIERQISIGRYEKKGGWGGCTILGRKFQRLLFLRGLKLCAMFSNWRYHESSQRGRRAREENWEACLMKIKLRPIHYRKSNKTVY</sequence>
<dbReference type="Gene3D" id="3.40.50.2300">
    <property type="match status" value="1"/>
</dbReference>
<evidence type="ECO:0000256" key="2">
    <source>
        <dbReference type="ARBA" id="ARBA00007242"/>
    </source>
</evidence>
<feature type="domain" description="GPCR family 3 nine cysteines" evidence="12">
    <location>
        <begin position="260"/>
        <end position="312"/>
    </location>
</feature>
<dbReference type="EMBL" id="BSEH01000652">
    <property type="protein sequence ID" value="GLJ59011.1"/>
    <property type="molecule type" value="Genomic_DNA"/>
</dbReference>
<evidence type="ECO:0000256" key="9">
    <source>
        <dbReference type="ARBA" id="ARBA00023180"/>
    </source>
</evidence>
<keyword evidence="4" id="KW-0812">Transmembrane</keyword>
<dbReference type="PANTHER" id="PTHR24060">
    <property type="entry name" value="METABOTROPIC GLUTAMATE RECEPTOR"/>
    <property type="match status" value="1"/>
</dbReference>